<dbReference type="InterPro" id="IPR041682">
    <property type="entry name" value="AAA_14"/>
</dbReference>
<dbReference type="InterPro" id="IPR003593">
    <property type="entry name" value="AAA+_ATPase"/>
</dbReference>
<gene>
    <name evidence="3" type="ORF">C481_19956</name>
</gene>
<dbReference type="AlphaFoldDB" id="M0AHI0"/>
<evidence type="ECO:0000259" key="2">
    <source>
        <dbReference type="SMART" id="SM00382"/>
    </source>
</evidence>
<organism evidence="3 4">
    <name type="scientific">Natrialba asiatica (strain ATCC 700177 / DSM 12278 / JCM 9576 / FERM P-10747 / NBRC 102637 / 172P1)</name>
    <dbReference type="NCBI Taxonomy" id="29540"/>
    <lineage>
        <taxon>Archaea</taxon>
        <taxon>Methanobacteriati</taxon>
        <taxon>Methanobacteriota</taxon>
        <taxon>Stenosarchaea group</taxon>
        <taxon>Halobacteria</taxon>
        <taxon>Halobacteriales</taxon>
        <taxon>Natrialbaceae</taxon>
        <taxon>Natrialba</taxon>
    </lineage>
</organism>
<feature type="region of interest" description="Disordered" evidence="1">
    <location>
        <begin position="218"/>
        <end position="238"/>
    </location>
</feature>
<dbReference type="EMBL" id="AOIO01000041">
    <property type="protein sequence ID" value="ELY97362.1"/>
    <property type="molecule type" value="Genomic_DNA"/>
</dbReference>
<name>M0AHI0_NATA1</name>
<dbReference type="RefSeq" id="WP_006111087.1">
    <property type="nucleotide sequence ID" value="NZ_AOIO01000041.1"/>
</dbReference>
<evidence type="ECO:0000256" key="1">
    <source>
        <dbReference type="SAM" id="MobiDB-lite"/>
    </source>
</evidence>
<dbReference type="Gene3D" id="3.40.50.300">
    <property type="entry name" value="P-loop containing nucleotide triphosphate hydrolases"/>
    <property type="match status" value="1"/>
</dbReference>
<dbReference type="OrthoDB" id="204168at2157"/>
<sequence length="532" mass="60939">MAEDTIDNSLLSNLHRHNPWWRNGVSALDELDIPAQKKSDFYRFASPYKSEPEPDKYDVYALVGQRGVGKTVLINQFIRQRIKADEIPPQNVLYIPFDENPLYQLQSNDQLRRAVNYYEGRILSQVFENEAPQYIILDDVHRIEHPNKSLEGWGKEVKSLLEGAEDRHVILTASAELQIERELKRVGFDADRYSVWPIFPEKFRDHIQSVFPELEEDERRLSPSPIRQGETGLPNACRTNDPTQFFETLRELYDSVEIDASRIRSQVVHYLALGGVLSYEAEGIDSASNLSEDAYKHRREDVRLSLYQEIPGLDAVKNIADLERLCALVAADLETPFRYNRLSELFDVDRRTLRESYFEALSKLFLLTPSPEYDNSRPRSIRLYLRDTALVNAYTGHTPSEVLNDYQLESKLAHVAAFDHSMRLSFNMNFSAGYEFNDYDPPAEPTVEYWPGTEGEVDFVFECAGVPVPIGLGYRAGSMEPTTNAVAEFIETYEAPLGVVVAGDTATLPEPVEVLEETPIVRIPYWFYLMLT</sequence>
<dbReference type="Pfam" id="PF13635">
    <property type="entry name" value="DUF4143"/>
    <property type="match status" value="1"/>
</dbReference>
<dbReference type="PANTHER" id="PTHR33295:SF18">
    <property type="entry name" value="AAA+ ATPASE DOMAIN-CONTAINING PROTEIN"/>
    <property type="match status" value="1"/>
</dbReference>
<dbReference type="SUPFAM" id="SSF52540">
    <property type="entry name" value="P-loop containing nucleoside triphosphate hydrolases"/>
    <property type="match status" value="1"/>
</dbReference>
<dbReference type="PATRIC" id="fig|29540.5.peg.4061"/>
<dbReference type="SMART" id="SM00382">
    <property type="entry name" value="AAA"/>
    <property type="match status" value="1"/>
</dbReference>
<proteinExistence type="predicted"/>
<dbReference type="STRING" id="29540.C481_19956"/>
<dbReference type="Pfam" id="PF13173">
    <property type="entry name" value="AAA_14"/>
    <property type="match status" value="1"/>
</dbReference>
<dbReference type="Proteomes" id="UP000011554">
    <property type="component" value="Unassembled WGS sequence"/>
</dbReference>
<feature type="domain" description="AAA+ ATPase" evidence="2">
    <location>
        <begin position="56"/>
        <end position="194"/>
    </location>
</feature>
<dbReference type="InterPro" id="IPR025420">
    <property type="entry name" value="DUF4143"/>
</dbReference>
<evidence type="ECO:0000313" key="4">
    <source>
        <dbReference type="Proteomes" id="UP000011554"/>
    </source>
</evidence>
<dbReference type="PANTHER" id="PTHR33295">
    <property type="entry name" value="ATPASE"/>
    <property type="match status" value="1"/>
</dbReference>
<evidence type="ECO:0000313" key="3">
    <source>
        <dbReference type="EMBL" id="ELY97362.1"/>
    </source>
</evidence>
<dbReference type="eggNOG" id="arCOG03167">
    <property type="taxonomic scope" value="Archaea"/>
</dbReference>
<dbReference type="InterPro" id="IPR027417">
    <property type="entry name" value="P-loop_NTPase"/>
</dbReference>
<comment type="caution">
    <text evidence="3">The sequence shown here is derived from an EMBL/GenBank/DDBJ whole genome shotgun (WGS) entry which is preliminary data.</text>
</comment>
<protein>
    <submittedName>
        <fullName evidence="3">ATPase AAA</fullName>
    </submittedName>
</protein>
<reference evidence="3 4" key="1">
    <citation type="journal article" date="2014" name="PLoS Genet.">
        <title>Phylogenetically driven sequencing of extremely halophilic archaea reveals strategies for static and dynamic osmo-response.</title>
        <authorList>
            <person name="Becker E.A."/>
            <person name="Seitzer P.M."/>
            <person name="Tritt A."/>
            <person name="Larsen D."/>
            <person name="Krusor M."/>
            <person name="Yao A.I."/>
            <person name="Wu D."/>
            <person name="Madern D."/>
            <person name="Eisen J.A."/>
            <person name="Darling A.E."/>
            <person name="Facciotti M.T."/>
        </authorList>
    </citation>
    <scope>NUCLEOTIDE SEQUENCE [LARGE SCALE GENOMIC DNA]</scope>
    <source>
        <strain evidence="3 4">DSM 12278</strain>
    </source>
</reference>
<accession>M0AHI0</accession>
<keyword evidence="4" id="KW-1185">Reference proteome</keyword>